<proteinExistence type="predicted"/>
<sequence>MPPQTARDDTDDEAGADENAESDVDEPDGFDVEVVGEHVTFPDEVGATFTLMFGDDDGDGDDGTMGSHHTLDDTSTIVVADVNWEPGGTSGWHRHPGSALVNIVEGELEITWERDCITRTYTAGEGFFDPGEVHNADNLSDEEGARAYVVFLGIGIPDGEPATEWVEPVEC</sequence>
<feature type="region of interest" description="Disordered" evidence="1">
    <location>
        <begin position="1"/>
        <end position="30"/>
    </location>
</feature>
<dbReference type="EMBL" id="JAOPKB010000006">
    <property type="protein sequence ID" value="MCU4973477.1"/>
    <property type="molecule type" value="Genomic_DNA"/>
</dbReference>
<evidence type="ECO:0000259" key="2">
    <source>
        <dbReference type="Pfam" id="PF07883"/>
    </source>
</evidence>
<accession>A0AAP2Z055</accession>
<evidence type="ECO:0000313" key="5">
    <source>
        <dbReference type="Proteomes" id="UP001320972"/>
    </source>
</evidence>
<gene>
    <name evidence="4" type="ORF">OB955_12080</name>
    <name evidence="3" type="ORF">OB960_13805</name>
</gene>
<evidence type="ECO:0000256" key="1">
    <source>
        <dbReference type="SAM" id="MobiDB-lite"/>
    </source>
</evidence>
<evidence type="ECO:0000313" key="4">
    <source>
        <dbReference type="EMBL" id="MCU4973477.1"/>
    </source>
</evidence>
<organism evidence="3 6">
    <name type="scientific">Natronoglomus mannanivorans</name>
    <dbReference type="NCBI Taxonomy" id="2979990"/>
    <lineage>
        <taxon>Archaea</taxon>
        <taxon>Methanobacteriati</taxon>
        <taxon>Methanobacteriota</taxon>
        <taxon>Stenosarchaea group</taxon>
        <taxon>Halobacteria</taxon>
        <taxon>Halobacteriales</taxon>
        <taxon>Natrialbaceae</taxon>
        <taxon>Natronoglomus</taxon>
    </lineage>
</organism>
<reference evidence="3 5" key="1">
    <citation type="submission" date="2022-09" db="EMBL/GenBank/DDBJ databases">
        <title>Enrichment on poylsaccharides allowed isolation of novel metabolic and taxonomic groups of Haloarchaea.</title>
        <authorList>
            <person name="Sorokin D.Y."/>
            <person name="Elcheninov A.G."/>
            <person name="Khizhniak T.V."/>
            <person name="Kolganova T.V."/>
            <person name="Kublanov I.V."/>
        </authorList>
    </citation>
    <scope>NUCLEOTIDE SEQUENCE</scope>
    <source>
        <strain evidence="4 5">AArc-m2/3/4</strain>
        <strain evidence="3">AArc-xg1-1</strain>
    </source>
</reference>
<dbReference type="Proteomes" id="UP001320972">
    <property type="component" value="Unassembled WGS sequence"/>
</dbReference>
<name>A0AAP2Z055_9EURY</name>
<protein>
    <submittedName>
        <fullName evidence="3">Cupin domain-containing protein</fullName>
    </submittedName>
</protein>
<dbReference type="Proteomes" id="UP001321018">
    <property type="component" value="Unassembled WGS sequence"/>
</dbReference>
<dbReference type="InterPro" id="IPR011051">
    <property type="entry name" value="RmlC_Cupin_sf"/>
</dbReference>
<dbReference type="PANTHER" id="PTHR38599:SF1">
    <property type="entry name" value="CUPIN DOMAIN PROTEIN (AFU_ORTHOLOGUE AFUA_3G13620)"/>
    <property type="match status" value="1"/>
</dbReference>
<comment type="caution">
    <text evidence="3">The sequence shown here is derived from an EMBL/GenBank/DDBJ whole genome shotgun (WGS) entry which is preliminary data.</text>
</comment>
<feature type="domain" description="Cupin type-2" evidence="2">
    <location>
        <begin position="82"/>
        <end position="151"/>
    </location>
</feature>
<dbReference type="PANTHER" id="PTHR38599">
    <property type="entry name" value="CUPIN DOMAIN PROTEIN (AFU_ORTHOLOGUE AFUA_3G13620)"/>
    <property type="match status" value="1"/>
</dbReference>
<evidence type="ECO:0000313" key="6">
    <source>
        <dbReference type="Proteomes" id="UP001321018"/>
    </source>
</evidence>
<keyword evidence="5" id="KW-1185">Reference proteome</keyword>
<dbReference type="EMBL" id="JAOPKA010000008">
    <property type="protein sequence ID" value="MCU4742470.1"/>
    <property type="molecule type" value="Genomic_DNA"/>
</dbReference>
<dbReference type="Gene3D" id="2.60.120.10">
    <property type="entry name" value="Jelly Rolls"/>
    <property type="match status" value="1"/>
</dbReference>
<dbReference type="InterPro" id="IPR013096">
    <property type="entry name" value="Cupin_2"/>
</dbReference>
<dbReference type="AlphaFoldDB" id="A0AAP2Z055"/>
<dbReference type="Pfam" id="PF07883">
    <property type="entry name" value="Cupin_2"/>
    <property type="match status" value="1"/>
</dbReference>
<dbReference type="SUPFAM" id="SSF51182">
    <property type="entry name" value="RmlC-like cupins"/>
    <property type="match status" value="1"/>
</dbReference>
<evidence type="ECO:0000313" key="3">
    <source>
        <dbReference type="EMBL" id="MCU4742470.1"/>
    </source>
</evidence>
<feature type="compositionally biased region" description="Acidic residues" evidence="1">
    <location>
        <begin position="9"/>
        <end position="30"/>
    </location>
</feature>
<dbReference type="RefSeq" id="WP_338004293.1">
    <property type="nucleotide sequence ID" value="NZ_JAOPKA010000008.1"/>
</dbReference>
<dbReference type="InterPro" id="IPR014710">
    <property type="entry name" value="RmlC-like_jellyroll"/>
</dbReference>